<evidence type="ECO:0000256" key="2">
    <source>
        <dbReference type="ARBA" id="ARBA00022723"/>
    </source>
</evidence>
<evidence type="ECO:0000256" key="1">
    <source>
        <dbReference type="ARBA" id="ARBA00010716"/>
    </source>
</evidence>
<dbReference type="SUPFAM" id="SSF51556">
    <property type="entry name" value="Metallo-dependent hydrolases"/>
    <property type="match status" value="1"/>
</dbReference>
<reference evidence="10 11" key="2">
    <citation type="submission" date="2019-09" db="EMBL/GenBank/DDBJ databases">
        <title>Mesorhizobium sp. MaA-C15 isolated from Microcystis aeruginosa.</title>
        <authorList>
            <person name="Jeong S.E."/>
            <person name="Jin H.M."/>
            <person name="Jeon C.O."/>
        </authorList>
    </citation>
    <scope>NUCLEOTIDE SEQUENCE [LARGE SCALE GENOMIC DNA]</scope>
    <source>
        <strain evidence="10 11">MaA-C15</strain>
    </source>
</reference>
<feature type="binding site" evidence="7">
    <location>
        <begin position="309"/>
        <end position="311"/>
    </location>
    <ligand>
        <name>substrate</name>
    </ligand>
</feature>
<organism evidence="10 11">
    <name type="scientific">Neoaquamicrobium microcysteis</name>
    <dbReference type="NCBI Taxonomy" id="2682781"/>
    <lineage>
        <taxon>Bacteria</taxon>
        <taxon>Pseudomonadati</taxon>
        <taxon>Pseudomonadota</taxon>
        <taxon>Alphaproteobacteria</taxon>
        <taxon>Hyphomicrobiales</taxon>
        <taxon>Phyllobacteriaceae</taxon>
        <taxon>Neoaquamicrobium</taxon>
    </lineage>
</organism>
<evidence type="ECO:0000256" key="3">
    <source>
        <dbReference type="ARBA" id="ARBA00022801"/>
    </source>
</evidence>
<dbReference type="AlphaFoldDB" id="A0A5D4GS56"/>
<feature type="binding site" evidence="8">
    <location>
        <position position="126"/>
    </location>
    <ligand>
        <name>Zn(2+)</name>
        <dbReference type="ChEBI" id="CHEBI:29105"/>
    </ligand>
</feature>
<evidence type="ECO:0000259" key="9">
    <source>
        <dbReference type="Pfam" id="PF01979"/>
    </source>
</evidence>
<keyword evidence="11" id="KW-1185">Reference proteome</keyword>
<comment type="cofactor">
    <cofactor evidence="8">
        <name>a divalent metal cation</name>
        <dbReference type="ChEBI" id="CHEBI:60240"/>
    </cofactor>
    <text evidence="8">Binds 1 divalent metal cation per subunit.</text>
</comment>
<dbReference type="OrthoDB" id="9776488at2"/>
<evidence type="ECO:0000256" key="7">
    <source>
        <dbReference type="PIRSR" id="PIRSR038994-2"/>
    </source>
</evidence>
<dbReference type="InterPro" id="IPR003764">
    <property type="entry name" value="GlcNAc_6-P_deAcase"/>
</dbReference>
<comment type="similarity">
    <text evidence="1 5">Belongs to the metallo-dependent hydrolases superfamily. NagA family.</text>
</comment>
<evidence type="ECO:0000256" key="6">
    <source>
        <dbReference type="PIRSR" id="PIRSR038994-1"/>
    </source>
</evidence>
<dbReference type="Gene3D" id="3.20.20.140">
    <property type="entry name" value="Metal-dependent hydrolases"/>
    <property type="match status" value="1"/>
</dbReference>
<proteinExistence type="inferred from homology"/>
<evidence type="ECO:0000256" key="8">
    <source>
        <dbReference type="PIRSR" id="PIRSR038994-3"/>
    </source>
</evidence>
<dbReference type="EMBL" id="VSZS01000066">
    <property type="protein sequence ID" value="TYR30569.1"/>
    <property type="molecule type" value="Genomic_DNA"/>
</dbReference>
<sequence length="381" mass="40001">MSRTAITGARIFDGERCHDDSHLIVEDGRIIALARGAAPAGLSVTDLAGGILSPGFIDVQVNGGGGVLLNENPTAEGMGAIAAAHRRYGTTALLPTLITDTRERTAATIEAAIAAQVPGVIGLHLEGPHLDPARKGAHLAELMRPLKDDDIALYASAAEKLGSLMVTLAPRNATPEAVARLAKAGVIVSLGHAECTADEAEALFDAGARGATHLYNAMSPLTHREPGLVGAVLTRGDVWTGIIADGHHVDPRALEVAFAAKAGPARIFLVTDAMSLVGSDEDEFQLNGRTVRRHRGDFCPRLTLEDGTLAGSDIDMASSLRFLVAKTGMSVEDTLRRATADPADFLRIGDVRGRLVPGARADLVHLDDDLNVKSVWLAEEL</sequence>
<accession>A0A5D4GS56</accession>
<evidence type="ECO:0000256" key="4">
    <source>
        <dbReference type="ARBA" id="ARBA00023277"/>
    </source>
</evidence>
<feature type="binding site" evidence="7">
    <location>
        <position position="137"/>
    </location>
    <ligand>
        <name>substrate</name>
    </ligand>
</feature>
<feature type="binding site" evidence="7">
    <location>
        <position position="224"/>
    </location>
    <ligand>
        <name>substrate</name>
    </ligand>
</feature>
<dbReference type="NCBIfam" id="TIGR00221">
    <property type="entry name" value="nagA"/>
    <property type="match status" value="1"/>
</dbReference>
<keyword evidence="4 5" id="KW-0119">Carbohydrate metabolism</keyword>
<dbReference type="SUPFAM" id="SSF51338">
    <property type="entry name" value="Composite domain of metallo-dependent hydrolases"/>
    <property type="match status" value="1"/>
</dbReference>
<feature type="active site" description="Proton donor/acceptor" evidence="6">
    <location>
        <position position="272"/>
    </location>
</feature>
<dbReference type="GO" id="GO:0008448">
    <property type="term" value="F:N-acetylglucosamine-6-phosphate deacetylase activity"/>
    <property type="evidence" value="ECO:0007669"/>
    <property type="project" value="UniProtKB-EC"/>
</dbReference>
<dbReference type="GO" id="GO:0006046">
    <property type="term" value="P:N-acetylglucosamine catabolic process"/>
    <property type="evidence" value="ECO:0007669"/>
    <property type="project" value="TreeGrafter"/>
</dbReference>
<feature type="binding site" evidence="8">
    <location>
        <position position="192"/>
    </location>
    <ligand>
        <name>Zn(2+)</name>
        <dbReference type="ChEBI" id="CHEBI:29105"/>
    </ligand>
</feature>
<feature type="domain" description="Amidohydrolase-related" evidence="9">
    <location>
        <begin position="51"/>
        <end position="376"/>
    </location>
</feature>
<dbReference type="PANTHER" id="PTHR11113">
    <property type="entry name" value="N-ACETYLGLUCOSAMINE-6-PHOSPHATE DEACETYLASE"/>
    <property type="match status" value="1"/>
</dbReference>
<keyword evidence="2 8" id="KW-0479">Metal-binding</keyword>
<dbReference type="PANTHER" id="PTHR11113:SF14">
    <property type="entry name" value="N-ACETYLGLUCOSAMINE-6-PHOSPHATE DEACETYLASE"/>
    <property type="match status" value="1"/>
</dbReference>
<dbReference type="InterPro" id="IPR006680">
    <property type="entry name" value="Amidohydro-rel"/>
</dbReference>
<evidence type="ECO:0000313" key="10">
    <source>
        <dbReference type="EMBL" id="TYR30569.1"/>
    </source>
</evidence>
<dbReference type="PIRSF" id="PIRSF038994">
    <property type="entry name" value="NagA"/>
    <property type="match status" value="1"/>
</dbReference>
<evidence type="ECO:0000313" key="11">
    <source>
        <dbReference type="Proteomes" id="UP000323258"/>
    </source>
</evidence>
<comment type="caution">
    <text evidence="10">The sequence shown here is derived from an EMBL/GenBank/DDBJ whole genome shotgun (WGS) entry which is preliminary data.</text>
</comment>
<evidence type="ECO:0000256" key="5">
    <source>
        <dbReference type="PIRNR" id="PIRNR038994"/>
    </source>
</evidence>
<dbReference type="InterPro" id="IPR032466">
    <property type="entry name" value="Metal_Hydrolase"/>
</dbReference>
<gene>
    <name evidence="10" type="primary">nagA</name>
    <name evidence="10" type="ORF">FY036_17810</name>
</gene>
<reference evidence="10 11" key="1">
    <citation type="submission" date="2019-08" db="EMBL/GenBank/DDBJ databases">
        <authorList>
            <person name="Seo Y.L."/>
        </authorList>
    </citation>
    <scope>NUCLEOTIDE SEQUENCE [LARGE SCALE GENOMIC DNA]</scope>
    <source>
        <strain evidence="10 11">MaA-C15</strain>
    </source>
</reference>
<dbReference type="GO" id="GO:0046872">
    <property type="term" value="F:metal ion binding"/>
    <property type="evidence" value="ECO:0007669"/>
    <property type="project" value="UniProtKB-KW"/>
</dbReference>
<keyword evidence="3 5" id="KW-0378">Hydrolase</keyword>
<feature type="binding site" evidence="7">
    <location>
        <begin position="216"/>
        <end position="217"/>
    </location>
    <ligand>
        <name>substrate</name>
    </ligand>
</feature>
<dbReference type="CDD" id="cd00854">
    <property type="entry name" value="NagA"/>
    <property type="match status" value="1"/>
</dbReference>
<dbReference type="Pfam" id="PF01979">
    <property type="entry name" value="Amidohydro_1"/>
    <property type="match status" value="1"/>
</dbReference>
<protein>
    <submittedName>
        <fullName evidence="10">N-acetylglucosamine-6-phosphate deacetylase</fullName>
        <ecNumber evidence="10">3.5.1.25</ecNumber>
    </submittedName>
</protein>
<dbReference type="Gene3D" id="2.30.40.10">
    <property type="entry name" value="Urease, subunit C, domain 1"/>
    <property type="match status" value="1"/>
</dbReference>
<dbReference type="Proteomes" id="UP000323258">
    <property type="component" value="Unassembled WGS sequence"/>
</dbReference>
<dbReference type="EC" id="3.5.1.25" evidence="10"/>
<name>A0A5D4GS56_9HYPH</name>
<dbReference type="InterPro" id="IPR011059">
    <property type="entry name" value="Metal-dep_hydrolase_composite"/>
</dbReference>
<feature type="binding site" evidence="7">
    <location>
        <position position="248"/>
    </location>
    <ligand>
        <name>substrate</name>
    </ligand>
</feature>
<feature type="binding site" evidence="8">
    <location>
        <position position="213"/>
    </location>
    <ligand>
        <name>Zn(2+)</name>
        <dbReference type="ChEBI" id="CHEBI:29105"/>
    </ligand>
</feature>